<protein>
    <recommendedName>
        <fullName evidence="1">NTP pyrophosphohydrolase MazG-like domain-containing protein</fullName>
    </recommendedName>
</protein>
<evidence type="ECO:0000313" key="2">
    <source>
        <dbReference type="EMBL" id="GMA34998.1"/>
    </source>
</evidence>
<dbReference type="SUPFAM" id="SSF101386">
    <property type="entry name" value="all-alpha NTP pyrophosphatases"/>
    <property type="match status" value="1"/>
</dbReference>
<dbReference type="Proteomes" id="UP001157125">
    <property type="component" value="Unassembled WGS sequence"/>
</dbReference>
<comment type="caution">
    <text evidence="2">The sequence shown here is derived from an EMBL/GenBank/DDBJ whole genome shotgun (WGS) entry which is preliminary data.</text>
</comment>
<gene>
    <name evidence="2" type="ORF">GCM10025876_12020</name>
</gene>
<proteinExistence type="predicted"/>
<dbReference type="CDD" id="cd11528">
    <property type="entry name" value="NTP-PPase_MazG_Nterm"/>
    <property type="match status" value="1"/>
</dbReference>
<dbReference type="InterPro" id="IPR011551">
    <property type="entry name" value="NTP_PyrPHydrolase_MazG"/>
</dbReference>
<dbReference type="PANTHER" id="PTHR30522">
    <property type="entry name" value="NUCLEOSIDE TRIPHOSPHATE PYROPHOSPHOHYDROLASE"/>
    <property type="match status" value="1"/>
</dbReference>
<keyword evidence="3" id="KW-1185">Reference proteome</keyword>
<evidence type="ECO:0000313" key="3">
    <source>
        <dbReference type="Proteomes" id="UP001157125"/>
    </source>
</evidence>
<dbReference type="RefSeq" id="WP_348523475.1">
    <property type="nucleotide sequence ID" value="NZ_BSUN01000001.1"/>
</dbReference>
<dbReference type="InterPro" id="IPR048015">
    <property type="entry name" value="NTP-PPase_MazG-like_N"/>
</dbReference>
<dbReference type="PANTHER" id="PTHR30522:SF0">
    <property type="entry name" value="NUCLEOSIDE TRIPHOSPHATE PYROPHOSPHOHYDROLASE"/>
    <property type="match status" value="1"/>
</dbReference>
<name>A0ABQ6IE19_9MICO</name>
<organism evidence="2 3">
    <name type="scientific">Demequina litorisediminis</name>
    <dbReference type="NCBI Taxonomy" id="1849022"/>
    <lineage>
        <taxon>Bacteria</taxon>
        <taxon>Bacillati</taxon>
        <taxon>Actinomycetota</taxon>
        <taxon>Actinomycetes</taxon>
        <taxon>Micrococcales</taxon>
        <taxon>Demequinaceae</taxon>
        <taxon>Demequina</taxon>
    </lineage>
</organism>
<dbReference type="Pfam" id="PF03819">
    <property type="entry name" value="MazG"/>
    <property type="match status" value="1"/>
</dbReference>
<dbReference type="Gene3D" id="1.10.287.1080">
    <property type="entry name" value="MazG-like"/>
    <property type="match status" value="1"/>
</dbReference>
<evidence type="ECO:0000259" key="1">
    <source>
        <dbReference type="Pfam" id="PF03819"/>
    </source>
</evidence>
<reference evidence="3" key="1">
    <citation type="journal article" date="2019" name="Int. J. Syst. Evol. Microbiol.">
        <title>The Global Catalogue of Microorganisms (GCM) 10K type strain sequencing project: providing services to taxonomists for standard genome sequencing and annotation.</title>
        <authorList>
            <consortium name="The Broad Institute Genomics Platform"/>
            <consortium name="The Broad Institute Genome Sequencing Center for Infectious Disease"/>
            <person name="Wu L."/>
            <person name="Ma J."/>
        </authorList>
    </citation>
    <scope>NUCLEOTIDE SEQUENCE [LARGE SCALE GENOMIC DNA]</scope>
    <source>
        <strain evidence="3">NBRC 112299</strain>
    </source>
</reference>
<feature type="domain" description="NTP pyrophosphohydrolase MazG-like" evidence="1">
    <location>
        <begin position="27"/>
        <end position="97"/>
    </location>
</feature>
<accession>A0ABQ6IE19</accession>
<sequence>MSDDLARLVEVMDRLRSPGGCAWDAEQTHETLIKHALEEAYELAEAVETGSREDLREELGDVLLQVVFHARVAQDHAEDPFGIDDIARGVADKARRAPPPRVCRWR</sequence>
<dbReference type="InterPro" id="IPR004518">
    <property type="entry name" value="MazG-like_dom"/>
</dbReference>
<dbReference type="EMBL" id="BSUN01000001">
    <property type="protein sequence ID" value="GMA34998.1"/>
    <property type="molecule type" value="Genomic_DNA"/>
</dbReference>